<keyword evidence="3" id="KW-0012">Acyltransferase</keyword>
<dbReference type="Proteomes" id="UP001197795">
    <property type="component" value="Unassembled WGS sequence"/>
</dbReference>
<comment type="caution">
    <text evidence="3">The sequence shown here is derived from an EMBL/GenBank/DDBJ whole genome shotgun (WGS) entry which is preliminary data.</text>
</comment>
<name>A0AAE2ZYH2_9FIRM</name>
<feature type="transmembrane region" description="Helical" evidence="1">
    <location>
        <begin position="186"/>
        <end position="207"/>
    </location>
</feature>
<feature type="transmembrane region" description="Helical" evidence="1">
    <location>
        <begin position="363"/>
        <end position="384"/>
    </location>
</feature>
<evidence type="ECO:0000259" key="2">
    <source>
        <dbReference type="Pfam" id="PF01757"/>
    </source>
</evidence>
<evidence type="ECO:0000313" key="3">
    <source>
        <dbReference type="EMBL" id="MCC2118642.1"/>
    </source>
</evidence>
<dbReference type="AlphaFoldDB" id="A0AAE2ZYH2"/>
<sequence>MDEKNRIENRIGVLDGIRAIAIGMVVWFHFWQQTWLTPYLRIPTEYTKYIGITEINLAGWVRYGFIFVDMMILLSAFCNFYPYARSIVLGEDWPDTKTFYRKRAARILPSYYFMLAIDLFFYILPGHKYRNVGALCKDIVTHVFCVAPNWSDTYISTSFNGVLWTVQMEVIYYLLLPWIARLFRKWAFATYSVMLMISVTSTAVILNCFAGKERNYGNNILTFMGIYANGMLCCILYVMWKKYVTENKYSRLAGTVISVLCIFLMNGMIHKYDGDVNLQAVQLQSRLVQSFLFALFLFSTACAGEYYQKLYSNRVASLFCKFSYNLYLWHQMIAVWLKEKRIPYWSGDTPPNMTGDRVWQWKYQILIIVVSAAVAVAVTLIVEIPAARYLLKDRDSHKEEGKQHDRI</sequence>
<reference evidence="3 4" key="1">
    <citation type="submission" date="2021-10" db="EMBL/GenBank/DDBJ databases">
        <title>Anaerobic single-cell dispensing facilitates the cultivation of human gut bacteria.</title>
        <authorList>
            <person name="Afrizal A."/>
        </authorList>
    </citation>
    <scope>NUCLEOTIDE SEQUENCE [LARGE SCALE GENOMIC DNA]</scope>
    <source>
        <strain evidence="3 4">CLA-AA-H273</strain>
    </source>
</reference>
<accession>A0AAE2ZYH2</accession>
<feature type="transmembrane region" description="Helical" evidence="1">
    <location>
        <begin position="219"/>
        <end position="240"/>
    </location>
</feature>
<keyword evidence="4" id="KW-1185">Reference proteome</keyword>
<feature type="transmembrane region" description="Helical" evidence="1">
    <location>
        <begin position="289"/>
        <end position="307"/>
    </location>
</feature>
<feature type="transmembrane region" description="Helical" evidence="1">
    <location>
        <begin position="63"/>
        <end position="83"/>
    </location>
</feature>
<protein>
    <submittedName>
        <fullName evidence="3">Acyltransferase</fullName>
    </submittedName>
</protein>
<dbReference type="InterPro" id="IPR050879">
    <property type="entry name" value="Acyltransferase_3"/>
</dbReference>
<dbReference type="PANTHER" id="PTHR23028">
    <property type="entry name" value="ACETYLTRANSFERASE"/>
    <property type="match status" value="1"/>
</dbReference>
<keyword evidence="1" id="KW-0812">Transmembrane</keyword>
<keyword evidence="1" id="KW-1133">Transmembrane helix</keyword>
<feature type="transmembrane region" description="Helical" evidence="1">
    <location>
        <begin position="161"/>
        <end position="179"/>
    </location>
</feature>
<dbReference type="InterPro" id="IPR002656">
    <property type="entry name" value="Acyl_transf_3_dom"/>
</dbReference>
<dbReference type="GO" id="GO:0016747">
    <property type="term" value="F:acyltransferase activity, transferring groups other than amino-acyl groups"/>
    <property type="evidence" value="ECO:0007669"/>
    <property type="project" value="InterPro"/>
</dbReference>
<proteinExistence type="predicted"/>
<evidence type="ECO:0000313" key="4">
    <source>
        <dbReference type="Proteomes" id="UP001197795"/>
    </source>
</evidence>
<keyword evidence="1" id="KW-0472">Membrane</keyword>
<organism evidence="3 4">
    <name type="scientific">Waltera acetigignens</name>
    <dbReference type="NCBI Taxonomy" id="2981769"/>
    <lineage>
        <taxon>Bacteria</taxon>
        <taxon>Bacillati</taxon>
        <taxon>Bacillota</taxon>
        <taxon>Clostridia</taxon>
        <taxon>Lachnospirales</taxon>
        <taxon>Lachnospiraceae</taxon>
        <taxon>Waltera</taxon>
    </lineage>
</organism>
<dbReference type="RefSeq" id="WP_227732501.1">
    <property type="nucleotide sequence ID" value="NZ_JAJEPV010000006.1"/>
</dbReference>
<keyword evidence="3" id="KW-0808">Transferase</keyword>
<feature type="transmembrane region" description="Helical" evidence="1">
    <location>
        <begin position="104"/>
        <end position="124"/>
    </location>
</feature>
<dbReference type="PANTHER" id="PTHR23028:SF53">
    <property type="entry name" value="ACYL_TRANSF_3 DOMAIN-CONTAINING PROTEIN"/>
    <property type="match status" value="1"/>
</dbReference>
<dbReference type="GO" id="GO:0000271">
    <property type="term" value="P:polysaccharide biosynthetic process"/>
    <property type="evidence" value="ECO:0007669"/>
    <property type="project" value="TreeGrafter"/>
</dbReference>
<feature type="transmembrane region" description="Helical" evidence="1">
    <location>
        <begin position="12"/>
        <end position="31"/>
    </location>
</feature>
<gene>
    <name evidence="3" type="ORF">LKD75_03370</name>
</gene>
<dbReference type="Pfam" id="PF01757">
    <property type="entry name" value="Acyl_transf_3"/>
    <property type="match status" value="1"/>
</dbReference>
<dbReference type="GO" id="GO:0016020">
    <property type="term" value="C:membrane"/>
    <property type="evidence" value="ECO:0007669"/>
    <property type="project" value="TreeGrafter"/>
</dbReference>
<dbReference type="EMBL" id="JAJEPV010000006">
    <property type="protein sequence ID" value="MCC2118642.1"/>
    <property type="molecule type" value="Genomic_DNA"/>
</dbReference>
<evidence type="ECO:0000256" key="1">
    <source>
        <dbReference type="SAM" id="Phobius"/>
    </source>
</evidence>
<feature type="transmembrane region" description="Helical" evidence="1">
    <location>
        <begin position="252"/>
        <end position="269"/>
    </location>
</feature>
<feature type="domain" description="Acyltransferase 3" evidence="2">
    <location>
        <begin position="14"/>
        <end position="379"/>
    </location>
</feature>